<organism evidence="2 3">
    <name type="scientific">Onchocerca volvulus</name>
    <dbReference type="NCBI Taxonomy" id="6282"/>
    <lineage>
        <taxon>Eukaryota</taxon>
        <taxon>Metazoa</taxon>
        <taxon>Ecdysozoa</taxon>
        <taxon>Nematoda</taxon>
        <taxon>Chromadorea</taxon>
        <taxon>Rhabditida</taxon>
        <taxon>Spirurina</taxon>
        <taxon>Spiruromorpha</taxon>
        <taxon>Filarioidea</taxon>
        <taxon>Onchocercidae</taxon>
        <taxon>Onchocerca</taxon>
    </lineage>
</organism>
<evidence type="ECO:0000256" key="1">
    <source>
        <dbReference type="SAM" id="Phobius"/>
    </source>
</evidence>
<evidence type="ECO:0000313" key="2">
    <source>
        <dbReference type="EnsemblMetazoa" id="OVOC12972.1"/>
    </source>
</evidence>
<dbReference type="AlphaFoldDB" id="A0A8R1TN55"/>
<keyword evidence="1" id="KW-0472">Membrane</keyword>
<accession>A0A8R1TN55</accession>
<reference evidence="2" key="2">
    <citation type="submission" date="2022-06" db="UniProtKB">
        <authorList>
            <consortium name="EnsemblMetazoa"/>
        </authorList>
    </citation>
    <scope>IDENTIFICATION</scope>
</reference>
<feature type="transmembrane region" description="Helical" evidence="1">
    <location>
        <begin position="20"/>
        <end position="41"/>
    </location>
</feature>
<dbReference type="EMBL" id="CMVM020001093">
    <property type="status" value="NOT_ANNOTATED_CDS"/>
    <property type="molecule type" value="Genomic_DNA"/>
</dbReference>
<keyword evidence="1" id="KW-1133">Transmembrane helix</keyword>
<name>A0A8R1TN55_ONCVO</name>
<protein>
    <submittedName>
        <fullName evidence="2">Uncharacterized protein</fullName>
    </submittedName>
</protein>
<dbReference type="Proteomes" id="UP000024404">
    <property type="component" value="Unassembled WGS sequence"/>
</dbReference>
<proteinExistence type="predicted"/>
<reference evidence="3" key="1">
    <citation type="submission" date="2013-10" db="EMBL/GenBank/DDBJ databases">
        <title>Genome sequencing of Onchocerca volvulus.</title>
        <authorList>
            <person name="Cotton J."/>
            <person name="Tsai J."/>
            <person name="Stanley E."/>
            <person name="Tracey A."/>
            <person name="Holroyd N."/>
            <person name="Lustigman S."/>
            <person name="Berriman M."/>
        </authorList>
    </citation>
    <scope>NUCLEOTIDE SEQUENCE</scope>
</reference>
<sequence length="64" mass="7361">MSLGQFLNQEVVEITMYRLVSVGQMASFWIFLLLIMIESVLQKLFKERILPQCVTLFRLAGIPG</sequence>
<dbReference type="EnsemblMetazoa" id="OVOC12972.1">
    <property type="protein sequence ID" value="OVOC12972.1"/>
    <property type="gene ID" value="WBGene00249781"/>
</dbReference>
<evidence type="ECO:0000313" key="3">
    <source>
        <dbReference type="Proteomes" id="UP000024404"/>
    </source>
</evidence>
<keyword evidence="3" id="KW-1185">Reference proteome</keyword>
<keyword evidence="1" id="KW-0812">Transmembrane</keyword>